<gene>
    <name evidence="1" type="ORF">AE618_18605</name>
</gene>
<evidence type="ECO:0000313" key="2">
    <source>
        <dbReference type="Proteomes" id="UP000037822"/>
    </source>
</evidence>
<dbReference type="EMBL" id="LGSZ01000050">
    <property type="protein sequence ID" value="KPH79318.1"/>
    <property type="molecule type" value="Genomic_DNA"/>
</dbReference>
<organism evidence="1 2">
    <name type="scientific">Bosea vaviloviae</name>
    <dbReference type="NCBI Taxonomy" id="1526658"/>
    <lineage>
        <taxon>Bacteria</taxon>
        <taxon>Pseudomonadati</taxon>
        <taxon>Pseudomonadota</taxon>
        <taxon>Alphaproteobacteria</taxon>
        <taxon>Hyphomicrobiales</taxon>
        <taxon>Boseaceae</taxon>
        <taxon>Bosea</taxon>
    </lineage>
</organism>
<dbReference type="RefSeq" id="WP_054210571.1">
    <property type="nucleotide sequence ID" value="NZ_LGSZ01000050.1"/>
</dbReference>
<dbReference type="PATRIC" id="fig|1526658.3.peg.1335"/>
<reference evidence="1 2" key="1">
    <citation type="submission" date="2015-07" db="EMBL/GenBank/DDBJ databases">
        <title>Whole genome sequencing of Bosea vaviloviae isolated from cave pool.</title>
        <authorList>
            <person name="Tan N.E.H."/>
            <person name="Lee Y.P."/>
            <person name="Gan H.M."/>
            <person name="Barton H."/>
            <person name="Savka M.A."/>
        </authorList>
    </citation>
    <scope>NUCLEOTIDE SEQUENCE [LARGE SCALE GENOMIC DNA]</scope>
    <source>
        <strain evidence="1 2">SD260</strain>
    </source>
</reference>
<name>A0A0N1N371_9HYPH</name>
<sequence length="127" mass="14072">MLDQTFEQRMKPSLDRMRLMSVTHLVALYETLVTLKDVAAALTNRPTFIGRSNLMNDAGAFLDDIHDDLGMNVEAVVEALRSVKGCGSFEIEKRARILIQHNAIYADNIPEVAATAAALAVPDRHQH</sequence>
<accession>A0A0N1N371</accession>
<evidence type="ECO:0000313" key="1">
    <source>
        <dbReference type="EMBL" id="KPH79318.1"/>
    </source>
</evidence>
<dbReference type="Proteomes" id="UP000037822">
    <property type="component" value="Unassembled WGS sequence"/>
</dbReference>
<keyword evidence="2" id="KW-1185">Reference proteome</keyword>
<proteinExistence type="predicted"/>
<protein>
    <submittedName>
        <fullName evidence="1">Uncharacterized protein</fullName>
    </submittedName>
</protein>
<comment type="caution">
    <text evidence="1">The sequence shown here is derived from an EMBL/GenBank/DDBJ whole genome shotgun (WGS) entry which is preliminary data.</text>
</comment>
<dbReference type="AlphaFoldDB" id="A0A0N1N371"/>